<accession>A0A9W9MJA1</accession>
<reference evidence="1" key="2">
    <citation type="journal article" date="2023" name="IMA Fungus">
        <title>Comparative genomic study of the Penicillium genus elucidates a diverse pangenome and 15 lateral gene transfer events.</title>
        <authorList>
            <person name="Petersen C."/>
            <person name="Sorensen T."/>
            <person name="Nielsen M.R."/>
            <person name="Sondergaard T.E."/>
            <person name="Sorensen J.L."/>
            <person name="Fitzpatrick D.A."/>
            <person name="Frisvad J.C."/>
            <person name="Nielsen K.L."/>
        </authorList>
    </citation>
    <scope>NUCLEOTIDE SEQUENCE</scope>
    <source>
        <strain evidence="1">IBT 20477</strain>
    </source>
</reference>
<gene>
    <name evidence="1" type="ORF">N7449_004393</name>
</gene>
<evidence type="ECO:0000313" key="2">
    <source>
        <dbReference type="Proteomes" id="UP001150942"/>
    </source>
</evidence>
<name>A0A9W9MJA1_9EURO</name>
<evidence type="ECO:0000313" key="1">
    <source>
        <dbReference type="EMBL" id="KAJ5202314.1"/>
    </source>
</evidence>
<organism evidence="1 2">
    <name type="scientific">Penicillium cf. viridicatum</name>
    <dbReference type="NCBI Taxonomy" id="2972119"/>
    <lineage>
        <taxon>Eukaryota</taxon>
        <taxon>Fungi</taxon>
        <taxon>Dikarya</taxon>
        <taxon>Ascomycota</taxon>
        <taxon>Pezizomycotina</taxon>
        <taxon>Eurotiomycetes</taxon>
        <taxon>Eurotiomycetidae</taxon>
        <taxon>Eurotiales</taxon>
        <taxon>Aspergillaceae</taxon>
        <taxon>Penicillium</taxon>
    </lineage>
</organism>
<keyword evidence="2" id="KW-1185">Reference proteome</keyword>
<proteinExistence type="predicted"/>
<dbReference type="Proteomes" id="UP001150942">
    <property type="component" value="Unassembled WGS sequence"/>
</dbReference>
<dbReference type="AlphaFoldDB" id="A0A9W9MJA1"/>
<reference evidence="1" key="1">
    <citation type="submission" date="2022-11" db="EMBL/GenBank/DDBJ databases">
        <authorList>
            <person name="Petersen C."/>
        </authorList>
    </citation>
    <scope>NUCLEOTIDE SEQUENCE</scope>
    <source>
        <strain evidence="1">IBT 20477</strain>
    </source>
</reference>
<comment type="caution">
    <text evidence="1">The sequence shown here is derived from an EMBL/GenBank/DDBJ whole genome shotgun (WGS) entry which is preliminary data.</text>
</comment>
<dbReference type="EMBL" id="JAPQKQ010000003">
    <property type="protein sequence ID" value="KAJ5202314.1"/>
    <property type="molecule type" value="Genomic_DNA"/>
</dbReference>
<protein>
    <submittedName>
        <fullName evidence="1">Uncharacterized protein</fullName>
    </submittedName>
</protein>
<sequence>MVEALPRNSHRGSLVSIKKSPLHRDSFVTFFHAPKKNSEGRRYYRALSIVYARELEGIVGLKLLRNSPARKRKDQLRGKEKLNEGVEAAIFARTLP</sequence>